<dbReference type="PANTHER" id="PTHR10109:SF0">
    <property type="entry name" value="MATRIX GLA PROTEIN"/>
    <property type="match status" value="1"/>
</dbReference>
<dbReference type="PANTHER" id="PTHR10109">
    <property type="entry name" value="MATRIX GLA PROTEIN"/>
    <property type="match status" value="1"/>
</dbReference>
<dbReference type="Pfam" id="PF25890">
    <property type="entry name" value="BGLAP_C"/>
    <property type="match status" value="1"/>
</dbReference>
<dbReference type="AlphaFoldDB" id="A0AAD9DL41"/>
<feature type="domain" description="Gla" evidence="12">
    <location>
        <begin position="36"/>
        <end position="82"/>
    </location>
</feature>
<dbReference type="InterPro" id="IPR000294">
    <property type="entry name" value="GLA_domain"/>
</dbReference>
<dbReference type="EMBL" id="JAROKS010000026">
    <property type="protein sequence ID" value="KAK1785731.1"/>
    <property type="molecule type" value="Genomic_DNA"/>
</dbReference>
<evidence type="ECO:0000313" key="14">
    <source>
        <dbReference type="Proteomes" id="UP001239994"/>
    </source>
</evidence>
<proteinExistence type="inferred from homology"/>
<keyword evidence="8" id="KW-0221">Differentiation</keyword>
<keyword evidence="11" id="KW-0891">Chondrogenesis</keyword>
<gene>
    <name evidence="13" type="ORF">P4O66_019083</name>
</gene>
<dbReference type="GO" id="GO:0031012">
    <property type="term" value="C:extracellular matrix"/>
    <property type="evidence" value="ECO:0007669"/>
    <property type="project" value="InterPro"/>
</dbReference>
<keyword evidence="14" id="KW-1185">Reference proteome</keyword>
<evidence type="ECO:0000259" key="12">
    <source>
        <dbReference type="PROSITE" id="PS50998"/>
    </source>
</evidence>
<dbReference type="InterPro" id="IPR035972">
    <property type="entry name" value="GLA-like_dom_SF"/>
</dbReference>
<dbReference type="GO" id="GO:0005576">
    <property type="term" value="C:extracellular region"/>
    <property type="evidence" value="ECO:0007669"/>
    <property type="project" value="UniProtKB-SubCell"/>
</dbReference>
<evidence type="ECO:0000313" key="13">
    <source>
        <dbReference type="EMBL" id="KAK1785731.1"/>
    </source>
</evidence>
<comment type="caution">
    <text evidence="13">The sequence shown here is derived from an EMBL/GenBank/DDBJ whole genome shotgun (WGS) entry which is preliminary data.</text>
</comment>
<accession>A0AAD9DL41</accession>
<feature type="non-terminal residue" evidence="13">
    <location>
        <position position="1"/>
    </location>
</feature>
<dbReference type="Proteomes" id="UP001239994">
    <property type="component" value="Unassembled WGS sequence"/>
</dbReference>
<dbReference type="GO" id="GO:0051216">
    <property type="term" value="P:cartilage development"/>
    <property type="evidence" value="ECO:0007669"/>
    <property type="project" value="UniProtKB-KW"/>
</dbReference>
<keyword evidence="6" id="KW-0964">Secreted</keyword>
<comment type="subcellular location">
    <subcellularLocation>
        <location evidence="1">Secreted</location>
    </subcellularLocation>
</comment>
<sequence length="93" mass="11304">DMFLSPSNANSFINPQQHRNYNYRRFYAVGRKSDPKHLSVSHMLQRVKSPAERHSEICEEYTPCRLFSHRYGYLKAYQSYFGRQHIRSNFHRY</sequence>
<keyword evidence="9" id="KW-0892">Osteogenesis</keyword>
<dbReference type="PROSITE" id="PS50998">
    <property type="entry name" value="GLA_2"/>
    <property type="match status" value="1"/>
</dbReference>
<evidence type="ECO:0000256" key="7">
    <source>
        <dbReference type="ARBA" id="ARBA00022553"/>
    </source>
</evidence>
<evidence type="ECO:0000256" key="8">
    <source>
        <dbReference type="ARBA" id="ARBA00022782"/>
    </source>
</evidence>
<evidence type="ECO:0000256" key="5">
    <source>
        <dbReference type="ARBA" id="ARBA00022479"/>
    </source>
</evidence>
<dbReference type="InterPro" id="IPR058704">
    <property type="entry name" value="BGLAP-like_C"/>
</dbReference>
<keyword evidence="10" id="KW-1015">Disulfide bond</keyword>
<evidence type="ECO:0000256" key="4">
    <source>
        <dbReference type="ARBA" id="ARBA00022473"/>
    </source>
</evidence>
<organism evidence="13 14">
    <name type="scientific">Electrophorus voltai</name>
    <dbReference type="NCBI Taxonomy" id="2609070"/>
    <lineage>
        <taxon>Eukaryota</taxon>
        <taxon>Metazoa</taxon>
        <taxon>Chordata</taxon>
        <taxon>Craniata</taxon>
        <taxon>Vertebrata</taxon>
        <taxon>Euteleostomi</taxon>
        <taxon>Actinopterygii</taxon>
        <taxon>Neopterygii</taxon>
        <taxon>Teleostei</taxon>
        <taxon>Ostariophysi</taxon>
        <taxon>Gymnotiformes</taxon>
        <taxon>Gymnotoidei</taxon>
        <taxon>Gymnotidae</taxon>
        <taxon>Electrophorus</taxon>
    </lineage>
</organism>
<keyword evidence="5" id="KW-0301">Gamma-carboxyglutamic acid</keyword>
<dbReference type="SUPFAM" id="SSF57630">
    <property type="entry name" value="GLA-domain"/>
    <property type="match status" value="1"/>
</dbReference>
<evidence type="ECO:0000256" key="1">
    <source>
        <dbReference type="ARBA" id="ARBA00004613"/>
    </source>
</evidence>
<evidence type="ECO:0000256" key="2">
    <source>
        <dbReference type="ARBA" id="ARBA00008850"/>
    </source>
</evidence>
<evidence type="ECO:0000256" key="9">
    <source>
        <dbReference type="ARBA" id="ARBA00022855"/>
    </source>
</evidence>
<dbReference type="GO" id="GO:0030154">
    <property type="term" value="P:cell differentiation"/>
    <property type="evidence" value="ECO:0007669"/>
    <property type="project" value="UniProtKB-KW"/>
</dbReference>
<dbReference type="GO" id="GO:0005509">
    <property type="term" value="F:calcium ion binding"/>
    <property type="evidence" value="ECO:0007669"/>
    <property type="project" value="InterPro"/>
</dbReference>
<dbReference type="InterPro" id="IPR027118">
    <property type="entry name" value="MGP"/>
</dbReference>
<keyword evidence="7" id="KW-0597">Phosphoprotein</keyword>
<keyword evidence="4" id="KW-0217">Developmental protein</keyword>
<comment type="similarity">
    <text evidence="2">Belongs to the osteocalcin/matrix Gla protein family.</text>
</comment>
<dbReference type="GO" id="GO:0001503">
    <property type="term" value="P:ossification"/>
    <property type="evidence" value="ECO:0007669"/>
    <property type="project" value="UniProtKB-KW"/>
</dbReference>
<protein>
    <recommendedName>
        <fullName evidence="3">Matrix Gla protein</fullName>
    </recommendedName>
</protein>
<evidence type="ECO:0000256" key="10">
    <source>
        <dbReference type="ARBA" id="ARBA00023157"/>
    </source>
</evidence>
<reference evidence="13" key="1">
    <citation type="submission" date="2023-03" db="EMBL/GenBank/DDBJ databases">
        <title>Electrophorus voltai genome.</title>
        <authorList>
            <person name="Bian C."/>
        </authorList>
    </citation>
    <scope>NUCLEOTIDE SEQUENCE</scope>
    <source>
        <strain evidence="13">CB-2022</strain>
        <tissue evidence="13">Muscle</tissue>
    </source>
</reference>
<name>A0AAD9DL41_9TELE</name>
<evidence type="ECO:0000256" key="11">
    <source>
        <dbReference type="ARBA" id="ARBA00023188"/>
    </source>
</evidence>
<evidence type="ECO:0000256" key="6">
    <source>
        <dbReference type="ARBA" id="ARBA00022525"/>
    </source>
</evidence>
<evidence type="ECO:0000256" key="3">
    <source>
        <dbReference type="ARBA" id="ARBA00017145"/>
    </source>
</evidence>